<dbReference type="EMBL" id="MW316656">
    <property type="protein sequence ID" value="QVQ58876.1"/>
    <property type="molecule type" value="Genomic_DNA"/>
</dbReference>
<keyword evidence="1" id="KW-0614">Plasmid</keyword>
<reference evidence="1" key="1">
    <citation type="submission" date="2020-11" db="EMBL/GenBank/DDBJ databases">
        <title>Exploring Klebsiella pneumoniae in poultry shows high genetic diversity, low antimicrobial resistance and higher prevalence in turkeys then broilers.</title>
        <authorList>
            <person name="Franklin-Alming F.V."/>
            <person name="Kaspersen H."/>
            <person name="Hetland M.A.K."/>
            <person name="Bakksjo R.-J."/>
            <person name="Nesse L.L."/>
            <person name="Leangpichart T."/>
            <person name="Lohr I.H."/>
            <person name="Telke A.A."/>
            <person name="Sunde M."/>
        </authorList>
    </citation>
    <scope>NUCLEOTIDE SEQUENCE</scope>
    <source>
        <plasmid evidence="1">p4710</plasmid>
    </source>
</reference>
<dbReference type="AlphaFoldDB" id="A0A8E6NYL6"/>
<proteinExistence type="predicted"/>
<protein>
    <submittedName>
        <fullName evidence="1">Uncharacterized protein</fullName>
    </submittedName>
</protein>
<evidence type="ECO:0000313" key="1">
    <source>
        <dbReference type="EMBL" id="QVQ58876.1"/>
    </source>
</evidence>
<accession>A0A8E6NYL6</accession>
<geneLocation type="plasmid" evidence="1">
    <name>p4710</name>
</geneLocation>
<organism evidence="1">
    <name type="scientific">Klebsiella pneumoniae subsp. pneumoniae</name>
    <dbReference type="NCBI Taxonomy" id="72407"/>
    <lineage>
        <taxon>Bacteria</taxon>
        <taxon>Pseudomonadati</taxon>
        <taxon>Pseudomonadota</taxon>
        <taxon>Gammaproteobacteria</taxon>
        <taxon>Enterobacterales</taxon>
        <taxon>Enterobacteriaceae</taxon>
        <taxon>Klebsiella/Raoultella group</taxon>
        <taxon>Klebsiella</taxon>
        <taxon>Klebsiella pneumoniae complex</taxon>
    </lineage>
</organism>
<sequence>MAVITLQAQRQQQVCIVKVLVKQPNRVIRDGGEYGVSQHGFAPPVRHGHNIQQNVASQIHQCYQTHNQVGAMPLSG</sequence>
<name>A0A8E6NYL6_KLEPN</name>
<gene>
    <name evidence="1" type="ORF">OPNDJPPI_00016</name>
</gene>